<dbReference type="Proteomes" id="UP000324222">
    <property type="component" value="Unassembled WGS sequence"/>
</dbReference>
<sequence length="80" mass="8512">MGVVSIGALGGAGRGTGGVYSVCRDEASGKAVCKASERATTLGTRQHRWVKGTWLYGVDYRSSVGFRIVSYPPNILLCFI</sequence>
<gene>
    <name evidence="1" type="ORF">E2C01_091892</name>
</gene>
<name>A0A5B7JQA9_PORTR</name>
<keyword evidence="2" id="KW-1185">Reference proteome</keyword>
<evidence type="ECO:0000313" key="2">
    <source>
        <dbReference type="Proteomes" id="UP000324222"/>
    </source>
</evidence>
<accession>A0A5B7JQA9</accession>
<protein>
    <submittedName>
        <fullName evidence="1">Uncharacterized protein</fullName>
    </submittedName>
</protein>
<evidence type="ECO:0000313" key="1">
    <source>
        <dbReference type="EMBL" id="MPC96623.1"/>
    </source>
</evidence>
<organism evidence="1 2">
    <name type="scientific">Portunus trituberculatus</name>
    <name type="common">Swimming crab</name>
    <name type="synonym">Neptunus trituberculatus</name>
    <dbReference type="NCBI Taxonomy" id="210409"/>
    <lineage>
        <taxon>Eukaryota</taxon>
        <taxon>Metazoa</taxon>
        <taxon>Ecdysozoa</taxon>
        <taxon>Arthropoda</taxon>
        <taxon>Crustacea</taxon>
        <taxon>Multicrustacea</taxon>
        <taxon>Malacostraca</taxon>
        <taxon>Eumalacostraca</taxon>
        <taxon>Eucarida</taxon>
        <taxon>Decapoda</taxon>
        <taxon>Pleocyemata</taxon>
        <taxon>Brachyura</taxon>
        <taxon>Eubrachyura</taxon>
        <taxon>Portunoidea</taxon>
        <taxon>Portunidae</taxon>
        <taxon>Portuninae</taxon>
        <taxon>Portunus</taxon>
    </lineage>
</organism>
<reference evidence="1 2" key="1">
    <citation type="submission" date="2019-05" db="EMBL/GenBank/DDBJ databases">
        <title>Another draft genome of Portunus trituberculatus and its Hox gene families provides insights of decapod evolution.</title>
        <authorList>
            <person name="Jeong J.-H."/>
            <person name="Song I."/>
            <person name="Kim S."/>
            <person name="Choi T."/>
            <person name="Kim D."/>
            <person name="Ryu S."/>
            <person name="Kim W."/>
        </authorList>
    </citation>
    <scope>NUCLEOTIDE SEQUENCE [LARGE SCALE GENOMIC DNA]</scope>
    <source>
        <tissue evidence="1">Muscle</tissue>
    </source>
</reference>
<dbReference type="EMBL" id="VSRR010106743">
    <property type="protein sequence ID" value="MPC96623.1"/>
    <property type="molecule type" value="Genomic_DNA"/>
</dbReference>
<comment type="caution">
    <text evidence="1">The sequence shown here is derived from an EMBL/GenBank/DDBJ whole genome shotgun (WGS) entry which is preliminary data.</text>
</comment>
<dbReference type="AlphaFoldDB" id="A0A5B7JQA9"/>
<proteinExistence type="predicted"/>